<dbReference type="GO" id="GO:0004930">
    <property type="term" value="F:G protein-coupled receptor activity"/>
    <property type="evidence" value="ECO:0007669"/>
    <property type="project" value="UniProtKB-KW"/>
</dbReference>
<feature type="transmembrane region" description="Helical" evidence="11">
    <location>
        <begin position="173"/>
        <end position="195"/>
    </location>
</feature>
<accession>A0A6A4VDG0</accession>
<dbReference type="GO" id="GO:0005886">
    <property type="term" value="C:plasma membrane"/>
    <property type="evidence" value="ECO:0007669"/>
    <property type="project" value="UniProtKB-SubCell"/>
</dbReference>
<feature type="transmembrane region" description="Helical" evidence="11">
    <location>
        <begin position="53"/>
        <end position="72"/>
    </location>
</feature>
<dbReference type="EMBL" id="VIIS01001527">
    <property type="protein sequence ID" value="KAF0296876.1"/>
    <property type="molecule type" value="Genomic_DNA"/>
</dbReference>
<feature type="region of interest" description="Disordered" evidence="10">
    <location>
        <begin position="440"/>
        <end position="465"/>
    </location>
</feature>
<evidence type="ECO:0000256" key="8">
    <source>
        <dbReference type="ARBA" id="ARBA00023170"/>
    </source>
</evidence>
<gene>
    <name evidence="13" type="primary">ADRA1B_0</name>
    <name evidence="14" type="synonym">ADRA1B_2</name>
    <name evidence="14" type="ORF">FJT64_005691</name>
    <name evidence="13" type="ORF">FJT64_014014</name>
</gene>
<evidence type="ECO:0000256" key="9">
    <source>
        <dbReference type="ARBA" id="ARBA00023224"/>
    </source>
</evidence>
<feature type="transmembrane region" description="Helical" evidence="11">
    <location>
        <begin position="130"/>
        <end position="153"/>
    </location>
</feature>
<feature type="transmembrane region" description="Helical" evidence="11">
    <location>
        <begin position="16"/>
        <end position="41"/>
    </location>
</feature>
<dbReference type="PRINTS" id="PR00237">
    <property type="entry name" value="GPCRRHODOPSN"/>
</dbReference>
<evidence type="ECO:0000313" key="14">
    <source>
        <dbReference type="EMBL" id="KAF0296876.1"/>
    </source>
</evidence>
<dbReference type="OrthoDB" id="5980076at2759"/>
<keyword evidence="5 11" id="KW-1133">Transmembrane helix</keyword>
<name>A0A6A4VDG0_AMPAM</name>
<dbReference type="SUPFAM" id="SSF81321">
    <property type="entry name" value="Family A G protein-coupled receptor-like"/>
    <property type="match status" value="1"/>
</dbReference>
<evidence type="ECO:0000256" key="1">
    <source>
        <dbReference type="ARBA" id="ARBA00004651"/>
    </source>
</evidence>
<protein>
    <submittedName>
        <fullName evidence="13">Alpha-1B adrenergic receptor</fullName>
    </submittedName>
</protein>
<keyword evidence="9" id="KW-0807">Transducer</keyword>
<evidence type="ECO:0000256" key="3">
    <source>
        <dbReference type="ARBA" id="ARBA00022475"/>
    </source>
</evidence>
<dbReference type="PANTHER" id="PTHR22752:SF1">
    <property type="entry name" value="G-PROTEIN COUPLED RECEPTOR 176"/>
    <property type="match status" value="1"/>
</dbReference>
<keyword evidence="3" id="KW-1003">Cell membrane</keyword>
<feature type="compositionally biased region" description="Low complexity" evidence="10">
    <location>
        <begin position="442"/>
        <end position="455"/>
    </location>
</feature>
<evidence type="ECO:0000259" key="12">
    <source>
        <dbReference type="PROSITE" id="PS50262"/>
    </source>
</evidence>
<dbReference type="Proteomes" id="UP000440578">
    <property type="component" value="Unassembled WGS sequence"/>
</dbReference>
<organism evidence="13 15">
    <name type="scientific">Amphibalanus amphitrite</name>
    <name type="common">Striped barnacle</name>
    <name type="synonym">Balanus amphitrite</name>
    <dbReference type="NCBI Taxonomy" id="1232801"/>
    <lineage>
        <taxon>Eukaryota</taxon>
        <taxon>Metazoa</taxon>
        <taxon>Ecdysozoa</taxon>
        <taxon>Arthropoda</taxon>
        <taxon>Crustacea</taxon>
        <taxon>Multicrustacea</taxon>
        <taxon>Cirripedia</taxon>
        <taxon>Thoracica</taxon>
        <taxon>Thoracicalcarea</taxon>
        <taxon>Balanomorpha</taxon>
        <taxon>Balanoidea</taxon>
        <taxon>Balanidae</taxon>
        <taxon>Amphibalaninae</taxon>
        <taxon>Amphibalanus</taxon>
    </lineage>
</organism>
<keyword evidence="4 11" id="KW-0812">Transmembrane</keyword>
<keyword evidence="15" id="KW-1185">Reference proteome</keyword>
<evidence type="ECO:0000313" key="13">
    <source>
        <dbReference type="EMBL" id="KAF0287631.1"/>
    </source>
</evidence>
<evidence type="ECO:0000256" key="4">
    <source>
        <dbReference type="ARBA" id="ARBA00022692"/>
    </source>
</evidence>
<keyword evidence="6" id="KW-0297">G-protein coupled receptor</keyword>
<feature type="compositionally biased region" description="Polar residues" evidence="10">
    <location>
        <begin position="456"/>
        <end position="465"/>
    </location>
</feature>
<evidence type="ECO:0000256" key="6">
    <source>
        <dbReference type="ARBA" id="ARBA00023040"/>
    </source>
</evidence>
<evidence type="ECO:0000256" key="5">
    <source>
        <dbReference type="ARBA" id="ARBA00022989"/>
    </source>
</evidence>
<feature type="transmembrane region" description="Helical" evidence="11">
    <location>
        <begin position="303"/>
        <end position="325"/>
    </location>
</feature>
<dbReference type="InterPro" id="IPR017452">
    <property type="entry name" value="GPCR_Rhodpsn_7TM"/>
</dbReference>
<dbReference type="PROSITE" id="PS50262">
    <property type="entry name" value="G_PROTEIN_RECEP_F1_2"/>
    <property type="match status" value="1"/>
</dbReference>
<comment type="caution">
    <text evidence="13">The sequence shown here is derived from an EMBL/GenBank/DDBJ whole genome shotgun (WGS) entry which is preliminary data.</text>
</comment>
<dbReference type="Gene3D" id="1.20.1070.10">
    <property type="entry name" value="Rhodopsin 7-helix transmembrane proteins"/>
    <property type="match status" value="1"/>
</dbReference>
<feature type="transmembrane region" description="Helical" evidence="11">
    <location>
        <begin position="92"/>
        <end position="109"/>
    </location>
</feature>
<dbReference type="EMBL" id="VIIS01002179">
    <property type="protein sequence ID" value="KAF0287631.1"/>
    <property type="molecule type" value="Genomic_DNA"/>
</dbReference>
<dbReference type="PANTHER" id="PTHR22752">
    <property type="entry name" value="G PROTEIN-COUPLED RECEPTOR"/>
    <property type="match status" value="1"/>
</dbReference>
<dbReference type="InterPro" id="IPR000276">
    <property type="entry name" value="GPCR_Rhodpsn"/>
</dbReference>
<evidence type="ECO:0000256" key="10">
    <source>
        <dbReference type="SAM" id="MobiDB-lite"/>
    </source>
</evidence>
<keyword evidence="7 11" id="KW-0472">Membrane</keyword>
<feature type="transmembrane region" description="Helical" evidence="11">
    <location>
        <begin position="273"/>
        <end position="297"/>
    </location>
</feature>
<reference evidence="13 15" key="1">
    <citation type="submission" date="2019-07" db="EMBL/GenBank/DDBJ databases">
        <title>Draft genome assembly of a fouling barnacle, Amphibalanus amphitrite (Darwin, 1854): The first reference genome for Thecostraca.</title>
        <authorList>
            <person name="Kim W."/>
        </authorList>
    </citation>
    <scope>NUCLEOTIDE SEQUENCE [LARGE SCALE GENOMIC DNA]</scope>
    <source>
        <strain evidence="13">SNU_AA5</strain>
        <tissue evidence="13">Soma without cirri and trophi</tissue>
    </source>
</reference>
<dbReference type="AlphaFoldDB" id="A0A6A4VDG0"/>
<dbReference type="Pfam" id="PF00001">
    <property type="entry name" value="7tm_1"/>
    <property type="match status" value="1"/>
</dbReference>
<keyword evidence="8 13" id="KW-0675">Receptor</keyword>
<feature type="domain" description="G-protein coupled receptors family 1 profile" evidence="12">
    <location>
        <begin position="32"/>
        <end position="323"/>
    </location>
</feature>
<comment type="similarity">
    <text evidence="2">Belongs to the G-protein coupled receptor 1 family.</text>
</comment>
<dbReference type="SMART" id="SM01381">
    <property type="entry name" value="7TM_GPCR_Srsx"/>
    <property type="match status" value="1"/>
</dbReference>
<dbReference type="CDD" id="cd00637">
    <property type="entry name" value="7tm_classA_rhodopsin-like"/>
    <property type="match status" value="1"/>
</dbReference>
<sequence>MLTVVDIGVVRACVTIVIAFLLVIMFIVASVANSLIVLLFFRRRGMRTLPNRFVLNLSLINLVSACGLLPLLLTDMLLATPSEPLCHAVDAVATFVVSTSVLAILLVAGDRYAAVTDALRYHTIVTKPRSVVAMLACWVVGLLVTVPAPFVSAADKRWESCARYQSASVLAHWYAPLLSIGMFLVPLAALVWMYVHIYRCAHKNSERQRRHSLGIGPSELTAPMMAANRPSRTQSLRVQTLRSSSSFIVSNLKHKISNASLFMYREEGRTAKVSFIVIVMFFLCWMPFFVVEISAAFSNFSPSLVHAASLTVISNSAISPFIYSFRSRRTQRELKRLFGMKVTNATPRVARPLRRTFTNPTTFPLMGTIHASPLEAGSFPFPPAKRASSSFLFTLARKSSSVPSVQEALLQPAAARRQLFTFPEAERAVEVTAASCGLPRGSISSESSDSSQQSSCTVQTDASGR</sequence>
<comment type="subcellular location">
    <subcellularLocation>
        <location evidence="1">Cell membrane</location>
        <topology evidence="1">Multi-pass membrane protein</topology>
    </subcellularLocation>
</comment>
<proteinExistence type="inferred from homology"/>
<evidence type="ECO:0000256" key="7">
    <source>
        <dbReference type="ARBA" id="ARBA00023136"/>
    </source>
</evidence>
<evidence type="ECO:0000256" key="11">
    <source>
        <dbReference type="SAM" id="Phobius"/>
    </source>
</evidence>
<evidence type="ECO:0000256" key="2">
    <source>
        <dbReference type="ARBA" id="ARBA00010663"/>
    </source>
</evidence>
<evidence type="ECO:0000313" key="15">
    <source>
        <dbReference type="Proteomes" id="UP000440578"/>
    </source>
</evidence>